<keyword evidence="2" id="KW-1185">Reference proteome</keyword>
<dbReference type="EMBL" id="JBDXMI010000001">
    <property type="protein sequence ID" value="MEO9384814.1"/>
    <property type="molecule type" value="Genomic_DNA"/>
</dbReference>
<dbReference type="Proteomes" id="UP001462502">
    <property type="component" value="Unassembled WGS sequence"/>
</dbReference>
<evidence type="ECO:0000313" key="2">
    <source>
        <dbReference type="Proteomes" id="UP001462502"/>
    </source>
</evidence>
<reference evidence="1 2" key="1">
    <citation type="submission" date="2024-05" db="EMBL/GenBank/DDBJ databases">
        <authorList>
            <person name="De Oliveira J.P."/>
            <person name="Noriler S.A."/>
            <person name="De Oliveira A.G."/>
            <person name="Sipoli D.S."/>
        </authorList>
    </citation>
    <scope>NUCLEOTIDE SEQUENCE [LARGE SCALE GENOMIC DNA]</scope>
    <source>
        <strain evidence="1 2">LABIM192</strain>
    </source>
</reference>
<proteinExistence type="predicted"/>
<accession>A0ABV0IU44</accession>
<comment type="caution">
    <text evidence="1">The sequence shown here is derived from an EMBL/GenBank/DDBJ whole genome shotgun (WGS) entry which is preliminary data.</text>
</comment>
<dbReference type="RefSeq" id="WP_347949882.1">
    <property type="nucleotide sequence ID" value="NZ_JBDXMI010000001.1"/>
</dbReference>
<gene>
    <name evidence="1" type="ORF">ABI908_11980</name>
</gene>
<protein>
    <submittedName>
        <fullName evidence="1">Uncharacterized protein</fullName>
    </submittedName>
</protein>
<sequence length="121" mass="14558">MRHWLWWSLEFPLRSGGCLLEDWRCQQRFWRSTLFYGWRVARSGASWQAQWERIARRACADGIALCHDSAPARFRLWRRACRHLGPLDGAEWERCLRRSERAWLSGWDLCHVANIKILFLN</sequence>
<organism evidence="1 2">
    <name type="scientific">Chromobacterium phragmitis</name>
    <dbReference type="NCBI Taxonomy" id="2202141"/>
    <lineage>
        <taxon>Bacteria</taxon>
        <taxon>Pseudomonadati</taxon>
        <taxon>Pseudomonadota</taxon>
        <taxon>Betaproteobacteria</taxon>
        <taxon>Neisseriales</taxon>
        <taxon>Chromobacteriaceae</taxon>
        <taxon>Chromobacterium</taxon>
    </lineage>
</organism>
<name>A0ABV0IU44_9NEIS</name>
<evidence type="ECO:0000313" key="1">
    <source>
        <dbReference type="EMBL" id="MEO9384814.1"/>
    </source>
</evidence>